<reference evidence="1" key="2">
    <citation type="submission" date="2020-09" db="EMBL/GenBank/DDBJ databases">
        <authorList>
            <person name="Sun Q."/>
            <person name="Zhou Y."/>
        </authorList>
    </citation>
    <scope>NUCLEOTIDE SEQUENCE</scope>
    <source>
        <strain evidence="1">CGMCC 1.12997</strain>
    </source>
</reference>
<gene>
    <name evidence="1" type="ORF">GCM10011585_33980</name>
</gene>
<reference evidence="1" key="1">
    <citation type="journal article" date="2014" name="Int. J. Syst. Evol. Microbiol.">
        <title>Complete genome sequence of Corynebacterium casei LMG S-19264T (=DSM 44701T), isolated from a smear-ripened cheese.</title>
        <authorList>
            <consortium name="US DOE Joint Genome Institute (JGI-PGF)"/>
            <person name="Walter F."/>
            <person name="Albersmeier A."/>
            <person name="Kalinowski J."/>
            <person name="Ruckert C."/>
        </authorList>
    </citation>
    <scope>NUCLEOTIDE SEQUENCE</scope>
    <source>
        <strain evidence="1">CGMCC 1.12997</strain>
    </source>
</reference>
<protein>
    <submittedName>
        <fullName evidence="1">Uncharacterized protein</fullName>
    </submittedName>
</protein>
<proteinExistence type="predicted"/>
<organism evidence="1 2">
    <name type="scientific">Edaphobacter dinghuensis</name>
    <dbReference type="NCBI Taxonomy" id="1560005"/>
    <lineage>
        <taxon>Bacteria</taxon>
        <taxon>Pseudomonadati</taxon>
        <taxon>Acidobacteriota</taxon>
        <taxon>Terriglobia</taxon>
        <taxon>Terriglobales</taxon>
        <taxon>Acidobacteriaceae</taxon>
        <taxon>Edaphobacter</taxon>
    </lineage>
</organism>
<accession>A0A917HQA3</accession>
<dbReference type="EMBL" id="BMGT01000004">
    <property type="protein sequence ID" value="GGG87152.1"/>
    <property type="molecule type" value="Genomic_DNA"/>
</dbReference>
<evidence type="ECO:0000313" key="1">
    <source>
        <dbReference type="EMBL" id="GGG87152.1"/>
    </source>
</evidence>
<keyword evidence="2" id="KW-1185">Reference proteome</keyword>
<comment type="caution">
    <text evidence="1">The sequence shown here is derived from an EMBL/GenBank/DDBJ whole genome shotgun (WGS) entry which is preliminary data.</text>
</comment>
<dbReference type="RefSeq" id="WP_188555437.1">
    <property type="nucleotide sequence ID" value="NZ_BMGT01000004.1"/>
</dbReference>
<name>A0A917HQA3_9BACT</name>
<evidence type="ECO:0000313" key="2">
    <source>
        <dbReference type="Proteomes" id="UP000647241"/>
    </source>
</evidence>
<dbReference type="AlphaFoldDB" id="A0A917HQA3"/>
<dbReference type="Proteomes" id="UP000647241">
    <property type="component" value="Unassembled WGS sequence"/>
</dbReference>
<sequence>MTIRQQQFRSRLEFSSSEEWRHYVETRVPEGERDFVIASGLTALYVRFHEVRDIRIPKDLLEALTKVTTLGEPKRTAELNTLNARLFDGMSRFLFANLSSVPTPRTEENADTIIAGVVTGLERENASFALWSSYERAQRKGSHLPTWEQYVQALLASEEPHSIEFTLSMGTLGQLLRQLSEQRKTISPLLINRIRALHREREGQERNLAARMVLQELLEAVTPCTSA</sequence>